<gene>
    <name evidence="2" type="ORF">Arub01_53330</name>
</gene>
<evidence type="ECO:0008006" key="4">
    <source>
        <dbReference type="Google" id="ProtNLM"/>
    </source>
</evidence>
<feature type="transmembrane region" description="Helical" evidence="1">
    <location>
        <begin position="373"/>
        <end position="394"/>
    </location>
</feature>
<keyword evidence="1" id="KW-1133">Transmembrane helix</keyword>
<feature type="transmembrane region" description="Helical" evidence="1">
    <location>
        <begin position="182"/>
        <end position="201"/>
    </location>
</feature>
<dbReference type="GO" id="GO:0005886">
    <property type="term" value="C:plasma membrane"/>
    <property type="evidence" value="ECO:0007669"/>
    <property type="project" value="UniProtKB-SubCell"/>
</dbReference>
<dbReference type="AlphaFoldDB" id="A0A9W6PZ82"/>
<name>A0A9W6PZ82_9ACTN</name>
<dbReference type="Proteomes" id="UP001165124">
    <property type="component" value="Unassembled WGS sequence"/>
</dbReference>
<feature type="transmembrane region" description="Helical" evidence="1">
    <location>
        <begin position="109"/>
        <end position="132"/>
    </location>
</feature>
<dbReference type="EMBL" id="BSRZ01000020">
    <property type="protein sequence ID" value="GLW67090.1"/>
    <property type="molecule type" value="Genomic_DNA"/>
</dbReference>
<evidence type="ECO:0000256" key="1">
    <source>
        <dbReference type="SAM" id="Phobius"/>
    </source>
</evidence>
<feature type="transmembrane region" description="Helical" evidence="1">
    <location>
        <begin position="272"/>
        <end position="293"/>
    </location>
</feature>
<reference evidence="2" key="1">
    <citation type="submission" date="2023-02" db="EMBL/GenBank/DDBJ databases">
        <title>Actinomadura rubrobrunea NBRC 14622.</title>
        <authorList>
            <person name="Ichikawa N."/>
            <person name="Sato H."/>
            <person name="Tonouchi N."/>
        </authorList>
    </citation>
    <scope>NUCLEOTIDE SEQUENCE</scope>
    <source>
        <strain evidence="2">NBRC 14622</strain>
    </source>
</reference>
<comment type="caution">
    <text evidence="2">The sequence shown here is derived from an EMBL/GenBank/DDBJ whole genome shotgun (WGS) entry which is preliminary data.</text>
</comment>
<feature type="transmembrane region" description="Helical" evidence="1">
    <location>
        <begin position="346"/>
        <end position="366"/>
    </location>
</feature>
<evidence type="ECO:0000313" key="2">
    <source>
        <dbReference type="EMBL" id="GLW67090.1"/>
    </source>
</evidence>
<dbReference type="Pfam" id="PF26314">
    <property type="entry name" value="MptA_B_family"/>
    <property type="match status" value="1"/>
</dbReference>
<dbReference type="GO" id="GO:0016758">
    <property type="term" value="F:hexosyltransferase activity"/>
    <property type="evidence" value="ECO:0007669"/>
    <property type="project" value="InterPro"/>
</dbReference>
<accession>A0A9W6PZ82</accession>
<feature type="transmembrane region" description="Helical" evidence="1">
    <location>
        <begin position="153"/>
        <end position="176"/>
    </location>
</feature>
<organism evidence="2 3">
    <name type="scientific">Actinomadura rubrobrunea</name>
    <dbReference type="NCBI Taxonomy" id="115335"/>
    <lineage>
        <taxon>Bacteria</taxon>
        <taxon>Bacillati</taxon>
        <taxon>Actinomycetota</taxon>
        <taxon>Actinomycetes</taxon>
        <taxon>Streptosporangiales</taxon>
        <taxon>Thermomonosporaceae</taxon>
        <taxon>Actinomadura</taxon>
    </lineage>
</organism>
<protein>
    <recommendedName>
        <fullName evidence="4">DUF2029 domain-containing protein</fullName>
    </recommendedName>
</protein>
<keyword evidence="1" id="KW-0812">Transmembrane</keyword>
<feature type="transmembrane region" description="Helical" evidence="1">
    <location>
        <begin position="222"/>
        <end position="241"/>
    </location>
</feature>
<proteinExistence type="predicted"/>
<keyword evidence="3" id="KW-1185">Reference proteome</keyword>
<evidence type="ECO:0000313" key="3">
    <source>
        <dbReference type="Proteomes" id="UP001165124"/>
    </source>
</evidence>
<sequence>MLLLLALRRGWSGVAPRVLLWAGVVGAVLFCLLPPAGSIDILNYAIYGRIADLGFDPYHMTPNQLRQAGDPVGLWRPRSWAEQPTVYGPVATAVHAVAARLGGASMAWIVAWLKVAHAAAFVAIAVMIDRLVGPDRVARMRAAVLWTVNPLMLFWMVGSGHVDVIAVALLVGAVWVLSRSRWGIAASGLVAGALVGAAIAAKVTYLFPAVGLALGCRRRPRVVVAGALGAAVTVGVGYLLAGRTAMASLSQRMSHDSDLFLPIPSILRDRPAVYSATVLVSTLCVAGLVWWRLRRDGTGDGTLDLRPLVAFAIACVVVSPVQYPWYDATFLPALALLLRTRFDEAVVLRCAVLSVVLLPGIGTFPSQYETARVAVLMFFVALGVLVAVSGRGVLRNWERLRST</sequence>
<feature type="transmembrane region" description="Helical" evidence="1">
    <location>
        <begin position="305"/>
        <end position="326"/>
    </location>
</feature>
<keyword evidence="1" id="KW-0472">Membrane</keyword>